<dbReference type="STRING" id="1618207.UM93_04675"/>
<protein>
    <submittedName>
        <fullName evidence="3">Uncharacterized protein</fullName>
    </submittedName>
</protein>
<gene>
    <name evidence="3" type="ORF">UM93_04675</name>
</gene>
<sequence>MSEYSDFADWPESGFPGIAINPETLLSEVVDAEQCEAALRATDDAAAQVFVLLAKGENSKAAELIAEARLAEPGSLPLRILEADLSAAVHENERAIRRLRNLSAEFGGSEMAAVIRQHLGKAYFRAGQYQAAANSFSTALELRVAAGAAAPLIYSSTVALQRAREMAERAESVA</sequence>
<keyword evidence="2" id="KW-0175">Coiled coil</keyword>
<dbReference type="PROSITE" id="PS50005">
    <property type="entry name" value="TPR"/>
    <property type="match status" value="1"/>
</dbReference>
<dbReference type="OrthoDB" id="4942368at2"/>
<dbReference type="AlphaFoldDB" id="A0A0D4BXC9"/>
<dbReference type="InterPro" id="IPR019734">
    <property type="entry name" value="TPR_rpt"/>
</dbReference>
<reference evidence="3 4" key="1">
    <citation type="journal article" date="2015" name="Genome Announc.">
        <title>Complete Genome Sequencing of Protease-Producing Novel Arthrobacter sp. Strain IHBB 11108 Using PacBio Single-Molecule Real-Time Sequencing Technology.</title>
        <authorList>
            <person name="Kiran S."/>
            <person name="Swarnkar M.K."/>
            <person name="Pal M."/>
            <person name="Thakur R."/>
            <person name="Tewari R."/>
            <person name="Singh A.K."/>
            <person name="Gulati A."/>
        </authorList>
    </citation>
    <scope>NUCLEOTIDE SEQUENCE [LARGE SCALE GENOMIC DNA]</scope>
    <source>
        <strain evidence="3 4">IHBB 11108</strain>
    </source>
</reference>
<dbReference type="HOGENOM" id="CLU_127666_0_0_11"/>
<keyword evidence="4" id="KW-1185">Reference proteome</keyword>
<dbReference type="Gene3D" id="1.25.40.10">
    <property type="entry name" value="Tetratricopeptide repeat domain"/>
    <property type="match status" value="1"/>
</dbReference>
<dbReference type="KEGG" id="ari:UM93_04675"/>
<evidence type="ECO:0000256" key="2">
    <source>
        <dbReference type="SAM" id="Coils"/>
    </source>
</evidence>
<feature type="repeat" description="TPR" evidence="1">
    <location>
        <begin position="113"/>
        <end position="146"/>
    </location>
</feature>
<name>A0A0D4BXC9_9MICC</name>
<proteinExistence type="predicted"/>
<dbReference type="Proteomes" id="UP000061839">
    <property type="component" value="Chromosome"/>
</dbReference>
<organism evidence="3 4">
    <name type="scientific">Psychromicrobium lacuslunae</name>
    <dbReference type="NCBI Taxonomy" id="1618207"/>
    <lineage>
        <taxon>Bacteria</taxon>
        <taxon>Bacillati</taxon>
        <taxon>Actinomycetota</taxon>
        <taxon>Actinomycetes</taxon>
        <taxon>Micrococcales</taxon>
        <taxon>Micrococcaceae</taxon>
        <taxon>Psychromicrobium</taxon>
    </lineage>
</organism>
<dbReference type="PATRIC" id="fig|1618207.4.peg.951"/>
<evidence type="ECO:0000313" key="4">
    <source>
        <dbReference type="Proteomes" id="UP000061839"/>
    </source>
</evidence>
<keyword evidence="1" id="KW-0802">TPR repeat</keyword>
<dbReference type="InterPro" id="IPR011990">
    <property type="entry name" value="TPR-like_helical_dom_sf"/>
</dbReference>
<accession>A0A0D4BXC9</accession>
<evidence type="ECO:0000313" key="3">
    <source>
        <dbReference type="EMBL" id="AJT40979.1"/>
    </source>
</evidence>
<dbReference type="SUPFAM" id="SSF48452">
    <property type="entry name" value="TPR-like"/>
    <property type="match status" value="1"/>
</dbReference>
<dbReference type="RefSeq" id="WP_045073982.1">
    <property type="nucleotide sequence ID" value="NZ_CP011005.1"/>
</dbReference>
<feature type="coiled-coil region" evidence="2">
    <location>
        <begin position="78"/>
        <end position="105"/>
    </location>
</feature>
<evidence type="ECO:0000256" key="1">
    <source>
        <dbReference type="PROSITE-ProRule" id="PRU00339"/>
    </source>
</evidence>
<dbReference type="EMBL" id="CP011005">
    <property type="protein sequence ID" value="AJT40979.1"/>
    <property type="molecule type" value="Genomic_DNA"/>
</dbReference>